<dbReference type="NCBIfam" id="TIGR02246">
    <property type="entry name" value="SgcJ/EcaC family oxidoreductase"/>
    <property type="match status" value="1"/>
</dbReference>
<dbReference type="Gene3D" id="3.10.450.50">
    <property type="match status" value="1"/>
</dbReference>
<evidence type="ECO:0000313" key="3">
    <source>
        <dbReference type="Proteomes" id="UP000565579"/>
    </source>
</evidence>
<dbReference type="RefSeq" id="WP_185100456.1">
    <property type="nucleotide sequence ID" value="NZ_BAAAXY010000026.1"/>
</dbReference>
<organism evidence="2 3">
    <name type="scientific">Nonomuraea rubra</name>
    <dbReference type="NCBI Taxonomy" id="46180"/>
    <lineage>
        <taxon>Bacteria</taxon>
        <taxon>Bacillati</taxon>
        <taxon>Actinomycetota</taxon>
        <taxon>Actinomycetes</taxon>
        <taxon>Streptosporangiales</taxon>
        <taxon>Streptosporangiaceae</taxon>
        <taxon>Nonomuraea</taxon>
    </lineage>
</organism>
<protein>
    <submittedName>
        <fullName evidence="2">Uncharacterized protein (TIGR02246 family)</fullName>
    </submittedName>
</protein>
<dbReference type="InterPro" id="IPR011944">
    <property type="entry name" value="Steroid_delta5-4_isomerase"/>
</dbReference>
<evidence type="ECO:0000313" key="2">
    <source>
        <dbReference type="EMBL" id="MBB6545643.1"/>
    </source>
</evidence>
<dbReference type="SUPFAM" id="SSF54427">
    <property type="entry name" value="NTF2-like"/>
    <property type="match status" value="1"/>
</dbReference>
<accession>A0A7X0NLK1</accession>
<reference evidence="2 3" key="1">
    <citation type="submission" date="2020-08" db="EMBL/GenBank/DDBJ databases">
        <title>Sequencing the genomes of 1000 actinobacteria strains.</title>
        <authorList>
            <person name="Klenk H.-P."/>
        </authorList>
    </citation>
    <scope>NUCLEOTIDE SEQUENCE [LARGE SCALE GENOMIC DNA]</scope>
    <source>
        <strain evidence="2 3">DSM 43768</strain>
    </source>
</reference>
<evidence type="ECO:0000259" key="1">
    <source>
        <dbReference type="Pfam" id="PF14534"/>
    </source>
</evidence>
<dbReference type="Pfam" id="PF14534">
    <property type="entry name" value="DUF4440"/>
    <property type="match status" value="1"/>
</dbReference>
<dbReference type="EMBL" id="JACHMI010000001">
    <property type="protein sequence ID" value="MBB6545643.1"/>
    <property type="molecule type" value="Genomic_DNA"/>
</dbReference>
<dbReference type="InterPro" id="IPR027843">
    <property type="entry name" value="DUF4440"/>
</dbReference>
<comment type="caution">
    <text evidence="2">The sequence shown here is derived from an EMBL/GenBank/DDBJ whole genome shotgun (WGS) entry which is preliminary data.</text>
</comment>
<dbReference type="Proteomes" id="UP000565579">
    <property type="component" value="Unassembled WGS sequence"/>
</dbReference>
<dbReference type="InterPro" id="IPR032710">
    <property type="entry name" value="NTF2-like_dom_sf"/>
</dbReference>
<feature type="domain" description="DUF4440" evidence="1">
    <location>
        <begin position="20"/>
        <end position="128"/>
    </location>
</feature>
<name>A0A7X0NLK1_9ACTN</name>
<proteinExistence type="predicted"/>
<gene>
    <name evidence="2" type="ORF">HD593_000438</name>
</gene>
<keyword evidence="3" id="KW-1185">Reference proteome</keyword>
<dbReference type="AlphaFoldDB" id="A0A7X0NLK1"/>
<sequence length="138" mass="14913">MESNGDVAAIRHLVADAEAHQNDLDPFLALHTADTAIVNIAGRRVTGRDALAEAMKAALESPLADVITRTEVADIRFVRPDVAIVASMKRVFDGRDPKVREDPRAALPSASGWLTYVVVKEEDGAWRIASAQTTPIRA</sequence>